<evidence type="ECO:0000256" key="1">
    <source>
        <dbReference type="SAM" id="MobiDB-lite"/>
    </source>
</evidence>
<comment type="caution">
    <text evidence="3">The sequence shown here is derived from an EMBL/GenBank/DDBJ whole genome shotgun (WGS) entry which is preliminary data.</text>
</comment>
<proteinExistence type="predicted"/>
<gene>
    <name evidence="3" type="ORF">C7M84_009481</name>
</gene>
<evidence type="ECO:0000313" key="4">
    <source>
        <dbReference type="Proteomes" id="UP000283509"/>
    </source>
</evidence>
<dbReference type="PROSITE" id="PS50940">
    <property type="entry name" value="CHIT_BIND_II"/>
    <property type="match status" value="1"/>
</dbReference>
<reference evidence="3 4" key="2">
    <citation type="submission" date="2019-01" db="EMBL/GenBank/DDBJ databases">
        <title>The decoding of complex shrimp genome reveals the adaptation for benthos swimmer, frequently molting mechanism and breeding impact on genome.</title>
        <authorList>
            <person name="Sun Y."/>
            <person name="Gao Y."/>
            <person name="Yu Y."/>
        </authorList>
    </citation>
    <scope>NUCLEOTIDE SEQUENCE [LARGE SCALE GENOMIC DNA]</scope>
    <source>
        <tissue evidence="3">Muscle</tissue>
    </source>
</reference>
<dbReference type="InterPro" id="IPR036508">
    <property type="entry name" value="Chitin-bd_dom_sf"/>
</dbReference>
<feature type="region of interest" description="Disordered" evidence="1">
    <location>
        <begin position="70"/>
        <end position="145"/>
    </location>
</feature>
<dbReference type="AlphaFoldDB" id="A0A3R7P0N5"/>
<keyword evidence="4" id="KW-1185">Reference proteome</keyword>
<feature type="compositionally biased region" description="Pro residues" evidence="1">
    <location>
        <begin position="135"/>
        <end position="145"/>
    </location>
</feature>
<accession>A0A3R7P0N5</accession>
<sequence length="145" mass="16627">MVYHVCDDDRYGPQGAQFLCTNGTIFNQETFSCDWWYNVDCDKATYFYELNTDPEHNPYYQKPYDGPLHIPSYGPAAHKPDPYHKPEPYQPPKPAYVAPAKPSYHAPSPRPSYHAPKPRPTYHAPSPKPTYHAPSPRPTLPRPLT</sequence>
<dbReference type="InterPro" id="IPR002557">
    <property type="entry name" value="Chitin-bd_dom"/>
</dbReference>
<dbReference type="PANTHER" id="PTHR22933">
    <property type="entry name" value="FI18007P1-RELATED"/>
    <property type="match status" value="1"/>
</dbReference>
<dbReference type="GO" id="GO:0005576">
    <property type="term" value="C:extracellular region"/>
    <property type="evidence" value="ECO:0007669"/>
    <property type="project" value="InterPro"/>
</dbReference>
<evidence type="ECO:0000259" key="2">
    <source>
        <dbReference type="PROSITE" id="PS50940"/>
    </source>
</evidence>
<dbReference type="InterPro" id="IPR052976">
    <property type="entry name" value="Scoloptoxin-like"/>
</dbReference>
<dbReference type="PANTHER" id="PTHR22933:SF43">
    <property type="entry name" value="LP10131P"/>
    <property type="match status" value="1"/>
</dbReference>
<dbReference type="STRING" id="6689.A0A3R7P0N5"/>
<dbReference type="GO" id="GO:0008061">
    <property type="term" value="F:chitin binding"/>
    <property type="evidence" value="ECO:0007669"/>
    <property type="project" value="InterPro"/>
</dbReference>
<protein>
    <recommendedName>
        <fullName evidence="2">Chitin-binding type-2 domain-containing protein</fullName>
    </recommendedName>
</protein>
<reference evidence="3 4" key="1">
    <citation type="submission" date="2018-04" db="EMBL/GenBank/DDBJ databases">
        <authorList>
            <person name="Zhang X."/>
            <person name="Yuan J."/>
            <person name="Li F."/>
            <person name="Xiang J."/>
        </authorList>
    </citation>
    <scope>NUCLEOTIDE SEQUENCE [LARGE SCALE GENOMIC DNA]</scope>
    <source>
        <tissue evidence="3">Muscle</tissue>
    </source>
</reference>
<feature type="domain" description="Chitin-binding type-2" evidence="2">
    <location>
        <begin position="1"/>
        <end position="43"/>
    </location>
</feature>
<dbReference type="Pfam" id="PF01607">
    <property type="entry name" value="CBM_14"/>
    <property type="match status" value="1"/>
</dbReference>
<dbReference type="PRINTS" id="PR01217">
    <property type="entry name" value="PRICHEXTENSN"/>
</dbReference>
<name>A0A3R7P0N5_PENVA</name>
<dbReference type="Gene3D" id="2.170.140.10">
    <property type="entry name" value="Chitin binding domain"/>
    <property type="match status" value="1"/>
</dbReference>
<organism evidence="3 4">
    <name type="scientific">Penaeus vannamei</name>
    <name type="common">Whiteleg shrimp</name>
    <name type="synonym">Litopenaeus vannamei</name>
    <dbReference type="NCBI Taxonomy" id="6689"/>
    <lineage>
        <taxon>Eukaryota</taxon>
        <taxon>Metazoa</taxon>
        <taxon>Ecdysozoa</taxon>
        <taxon>Arthropoda</taxon>
        <taxon>Crustacea</taxon>
        <taxon>Multicrustacea</taxon>
        <taxon>Malacostraca</taxon>
        <taxon>Eumalacostraca</taxon>
        <taxon>Eucarida</taxon>
        <taxon>Decapoda</taxon>
        <taxon>Dendrobranchiata</taxon>
        <taxon>Penaeoidea</taxon>
        <taxon>Penaeidae</taxon>
        <taxon>Penaeus</taxon>
    </lineage>
</organism>
<dbReference type="OrthoDB" id="10059269at2759"/>
<dbReference type="EMBL" id="QCYY01002199">
    <property type="protein sequence ID" value="ROT72147.1"/>
    <property type="molecule type" value="Genomic_DNA"/>
</dbReference>
<evidence type="ECO:0000313" key="3">
    <source>
        <dbReference type="EMBL" id="ROT72147.1"/>
    </source>
</evidence>
<dbReference type="Proteomes" id="UP000283509">
    <property type="component" value="Unassembled WGS sequence"/>
</dbReference>
<dbReference type="SUPFAM" id="SSF57625">
    <property type="entry name" value="Invertebrate chitin-binding proteins"/>
    <property type="match status" value="1"/>
</dbReference>
<feature type="compositionally biased region" description="Basic and acidic residues" evidence="1">
    <location>
        <begin position="78"/>
        <end position="87"/>
    </location>
</feature>